<name>A0ACB8H5N6_PSICU</name>
<reference evidence="1" key="1">
    <citation type="submission" date="2021-10" db="EMBL/GenBank/DDBJ databases">
        <title>Psilocybe cubensis genome.</title>
        <authorList>
            <person name="Mckernan K.J."/>
            <person name="Crawford S."/>
            <person name="Trippe A."/>
            <person name="Kane L.T."/>
            <person name="Mclaughlin S."/>
        </authorList>
    </citation>
    <scope>NUCLEOTIDE SEQUENCE</scope>
    <source>
        <strain evidence="1">MGC-MH-2018</strain>
    </source>
</reference>
<evidence type="ECO:0000313" key="1">
    <source>
        <dbReference type="EMBL" id="KAH9483159.1"/>
    </source>
</evidence>
<dbReference type="EMBL" id="JAFIQS020000004">
    <property type="protein sequence ID" value="KAH9483159.1"/>
    <property type="molecule type" value="Genomic_DNA"/>
</dbReference>
<comment type="caution">
    <text evidence="1">The sequence shown here is derived from an EMBL/GenBank/DDBJ whole genome shotgun (WGS) entry which is preliminary data.</text>
</comment>
<accession>A0ACB8H5N6</accession>
<protein>
    <submittedName>
        <fullName evidence="1">Nucleolar protein 9</fullName>
    </submittedName>
</protein>
<gene>
    <name evidence="1" type="ORF">JR316_0005262</name>
</gene>
<dbReference type="Proteomes" id="UP000664032">
    <property type="component" value="Unassembled WGS sequence"/>
</dbReference>
<sequence>MPRENRKRGKKHKKQNEDESKYNQESAPQLETREEPSWIVPAQDNFGEFNPEAPFGYVDADVKAYFRTVDIQIRDWQESQHDTGEGDGDLDPNEQRRLFFIAALSEMRGKEKQLATDPDCSVIIERMSYSMDDFVRRVFVDTLSGSYEILLKHRFASHVCQTLFTVAKDTISREMRGIMPTVPDSEEEGELRTLKQLILDICEELLPSFHTLIMDPFASHVVRSLLLLLSPNLSTSDESSQSAVRSKKSAAWKARQGQMKSVFSDGQGKGKETIRSAPAEFRQMARRFVETVREHLDDNETRAMAASKVACPGLQMLLEVEADQDLANQPGSLMDRVMVGVITACKNDSTADIEESDYLGTLLRDVNSSHLLETIVSRCPDDAFNALWKTYFKGKLARLAAHPVANFVLAKALERVSESQLTTIFEELDATWNKLIRTSRTGVLRALIDRVSLLGSSNQPISEIVYSAFNITTSEEKALLVPCVLTLLPLPDYHIAHAEKTKTEETSHQHHHKSRTVQDPLEPKIQGSVLMQSILRLPEGHNQFAIDGIRELSIDDRIKIAHNSSGSRVFDALLESPTVTPKMKRQFVIDFIGHYHKLVDDKLGSRVGDRCWSYSDTYLKEKIARSLVSQEQALAASFYGKFFARNLNLYLLQRRPDDWRNLQSERKKQEEQEKKITVGPTVMPPKTTQPDLAEEAVTPAKPFESRKRKSRPENEIDALFNEKLGKRVKKGALGDAIALAPSPEKLKKDVKDEKNLGEDKELQQVLGAIRPLLQRDSLRTFRHSEHATRIILQGQRRSYVQAGERNSIGAFTPTAAALFILTGVGLAYYFRQEKVRLEEEREKERGLKSYGRPSVGGPFNLVREDGKPFTENDLKGKWSLVYFGFTNCPDICPAELDKVTAVLNNIQKEYGDIFLPIFISVDPARDTPAQISQYLKDFHPSFIGLVGDYANIKAVCKSYRVYFSTPPDADPKGDYLVDHSIFVYLMDPNGQFVEAFGQNVGAEHIQSKIGEAIEEWQKETGKSV</sequence>
<organism evidence="1 2">
    <name type="scientific">Psilocybe cubensis</name>
    <name type="common">Psychedelic mushroom</name>
    <name type="synonym">Stropharia cubensis</name>
    <dbReference type="NCBI Taxonomy" id="181762"/>
    <lineage>
        <taxon>Eukaryota</taxon>
        <taxon>Fungi</taxon>
        <taxon>Dikarya</taxon>
        <taxon>Basidiomycota</taxon>
        <taxon>Agaricomycotina</taxon>
        <taxon>Agaricomycetes</taxon>
        <taxon>Agaricomycetidae</taxon>
        <taxon>Agaricales</taxon>
        <taxon>Agaricineae</taxon>
        <taxon>Strophariaceae</taxon>
        <taxon>Psilocybe</taxon>
    </lineage>
</organism>
<proteinExistence type="predicted"/>
<keyword evidence="2" id="KW-1185">Reference proteome</keyword>
<evidence type="ECO:0000313" key="2">
    <source>
        <dbReference type="Proteomes" id="UP000664032"/>
    </source>
</evidence>